<feature type="transmembrane region" description="Helical" evidence="1">
    <location>
        <begin position="114"/>
        <end position="132"/>
    </location>
</feature>
<dbReference type="VEuPathDB" id="MicrosporidiaDB:TUBRATIS_20780"/>
<accession>A0A437AK27</accession>
<evidence type="ECO:0000313" key="3">
    <source>
        <dbReference type="Proteomes" id="UP000282876"/>
    </source>
</evidence>
<name>A0A437AK27_9MICR</name>
<dbReference type="AlphaFoldDB" id="A0A437AK27"/>
<dbReference type="Proteomes" id="UP000282876">
    <property type="component" value="Unassembled WGS sequence"/>
</dbReference>
<feature type="transmembrane region" description="Helical" evidence="1">
    <location>
        <begin position="20"/>
        <end position="39"/>
    </location>
</feature>
<keyword evidence="1" id="KW-0472">Membrane</keyword>
<dbReference type="EMBL" id="RCSS01000514">
    <property type="protein sequence ID" value="RVD91472.1"/>
    <property type="molecule type" value="Genomic_DNA"/>
</dbReference>
<comment type="caution">
    <text evidence="2">The sequence shown here is derived from an EMBL/GenBank/DDBJ whole genome shotgun (WGS) entry which is preliminary data.</text>
</comment>
<protein>
    <submittedName>
        <fullName evidence="2">Uncharacterized protein</fullName>
    </submittedName>
</protein>
<feature type="transmembrane region" description="Helical" evidence="1">
    <location>
        <begin position="59"/>
        <end position="80"/>
    </location>
</feature>
<dbReference type="OrthoDB" id="2199329at2759"/>
<gene>
    <name evidence="2" type="ORF">TUBRATIS_20780</name>
</gene>
<proteinExistence type="predicted"/>
<sequence length="148" mass="17155">MSFKFFKELSGVNMIYSDDYYKIFAFLHALRFITFIIYLRVVIDILADAGVKLESTSLFLSVMFFVITFISFVAFSTVFVSKKLKLFMPYVVIEGHTVLFSIVVMPYITKPYLFLSFIIPVVLGYLLVLYNYEGILKLEMAIEHKSTT</sequence>
<evidence type="ECO:0000313" key="2">
    <source>
        <dbReference type="EMBL" id="RVD91472.1"/>
    </source>
</evidence>
<keyword evidence="3" id="KW-1185">Reference proteome</keyword>
<keyword evidence="1" id="KW-0812">Transmembrane</keyword>
<feature type="transmembrane region" description="Helical" evidence="1">
    <location>
        <begin position="87"/>
        <end position="108"/>
    </location>
</feature>
<evidence type="ECO:0000256" key="1">
    <source>
        <dbReference type="SAM" id="Phobius"/>
    </source>
</evidence>
<keyword evidence="1" id="KW-1133">Transmembrane helix</keyword>
<reference evidence="2 3" key="1">
    <citation type="submission" date="2018-10" db="EMBL/GenBank/DDBJ databases">
        <title>Draft genome sequence of the microsporidian Tubulinosema ratisbonensis.</title>
        <authorList>
            <person name="Polonais V."/>
            <person name="Peyretaillade E."/>
            <person name="Niehus S."/>
            <person name="Wawrzyniak I."/>
            <person name="Franchet A."/>
            <person name="Gaspin C."/>
            <person name="Reichstadt M."/>
            <person name="Belser C."/>
            <person name="Labadie K."/>
            <person name="Delbac F."/>
            <person name="Ferrandon D."/>
        </authorList>
    </citation>
    <scope>NUCLEOTIDE SEQUENCE [LARGE SCALE GENOMIC DNA]</scope>
    <source>
        <strain evidence="2 3">Franzen</strain>
    </source>
</reference>
<organism evidence="2 3">
    <name type="scientific">Tubulinosema ratisbonensis</name>
    <dbReference type="NCBI Taxonomy" id="291195"/>
    <lineage>
        <taxon>Eukaryota</taxon>
        <taxon>Fungi</taxon>
        <taxon>Fungi incertae sedis</taxon>
        <taxon>Microsporidia</taxon>
        <taxon>Tubulinosematoidea</taxon>
        <taxon>Tubulinosematidae</taxon>
        <taxon>Tubulinosema</taxon>
    </lineage>
</organism>